<dbReference type="RefSeq" id="WP_378048671.1">
    <property type="nucleotide sequence ID" value="NZ_JBHMDN010000017.1"/>
</dbReference>
<comment type="caution">
    <text evidence="14">The sequence shown here is derived from an EMBL/GenBank/DDBJ whole genome shotgun (WGS) entry which is preliminary data.</text>
</comment>
<dbReference type="SUPFAM" id="SSF158472">
    <property type="entry name" value="HAMP domain-like"/>
    <property type="match status" value="1"/>
</dbReference>
<dbReference type="InterPro" id="IPR003660">
    <property type="entry name" value="HAMP_dom"/>
</dbReference>
<evidence type="ECO:0000256" key="9">
    <source>
        <dbReference type="ARBA" id="ARBA00022989"/>
    </source>
</evidence>
<dbReference type="EMBL" id="JBHTAI010000020">
    <property type="protein sequence ID" value="MFC7152007.1"/>
    <property type="molecule type" value="Genomic_DNA"/>
</dbReference>
<keyword evidence="5 12" id="KW-0812">Transmembrane</keyword>
<evidence type="ECO:0000256" key="8">
    <source>
        <dbReference type="ARBA" id="ARBA00022840"/>
    </source>
</evidence>
<dbReference type="PROSITE" id="PS50885">
    <property type="entry name" value="HAMP"/>
    <property type="match status" value="1"/>
</dbReference>
<dbReference type="GO" id="GO:0004673">
    <property type="term" value="F:protein histidine kinase activity"/>
    <property type="evidence" value="ECO:0007669"/>
    <property type="project" value="UniProtKB-EC"/>
</dbReference>
<feature type="transmembrane region" description="Helical" evidence="12">
    <location>
        <begin position="308"/>
        <end position="331"/>
    </location>
</feature>
<dbReference type="SUPFAM" id="SSF55874">
    <property type="entry name" value="ATPase domain of HSP90 chaperone/DNA topoisomerase II/histidine kinase"/>
    <property type="match status" value="1"/>
</dbReference>
<dbReference type="PANTHER" id="PTHR34220">
    <property type="entry name" value="SENSOR HISTIDINE KINASE YPDA"/>
    <property type="match status" value="1"/>
</dbReference>
<keyword evidence="15" id="KW-1185">Reference proteome</keyword>
<evidence type="ECO:0000313" key="15">
    <source>
        <dbReference type="Proteomes" id="UP001596378"/>
    </source>
</evidence>
<keyword evidence="2" id="KW-1003">Cell membrane</keyword>
<evidence type="ECO:0000256" key="7">
    <source>
        <dbReference type="ARBA" id="ARBA00022777"/>
    </source>
</evidence>
<evidence type="ECO:0000256" key="3">
    <source>
        <dbReference type="ARBA" id="ARBA00022553"/>
    </source>
</evidence>
<dbReference type="PANTHER" id="PTHR34220:SF11">
    <property type="entry name" value="SENSOR PROTEIN KINASE HPTS"/>
    <property type="match status" value="1"/>
</dbReference>
<feature type="transmembrane region" description="Helical" evidence="12">
    <location>
        <begin position="12"/>
        <end position="33"/>
    </location>
</feature>
<dbReference type="Pfam" id="PF06580">
    <property type="entry name" value="His_kinase"/>
    <property type="match status" value="1"/>
</dbReference>
<dbReference type="EC" id="2.7.13.3" evidence="14"/>
<keyword evidence="6" id="KW-0547">Nucleotide-binding</keyword>
<keyword evidence="10" id="KW-0902">Two-component regulatory system</keyword>
<dbReference type="Pfam" id="PF00672">
    <property type="entry name" value="HAMP"/>
    <property type="match status" value="1"/>
</dbReference>
<dbReference type="InterPro" id="IPR036890">
    <property type="entry name" value="HATPase_C_sf"/>
</dbReference>
<dbReference type="CDD" id="cd06225">
    <property type="entry name" value="HAMP"/>
    <property type="match status" value="1"/>
</dbReference>
<reference evidence="15" key="1">
    <citation type="journal article" date="2019" name="Int. J. Syst. Evol. Microbiol.">
        <title>The Global Catalogue of Microorganisms (GCM) 10K type strain sequencing project: providing services to taxonomists for standard genome sequencing and annotation.</title>
        <authorList>
            <consortium name="The Broad Institute Genomics Platform"/>
            <consortium name="The Broad Institute Genome Sequencing Center for Infectious Disease"/>
            <person name="Wu L."/>
            <person name="Ma J."/>
        </authorList>
    </citation>
    <scope>NUCLEOTIDE SEQUENCE [LARGE SCALE GENOMIC DNA]</scope>
    <source>
        <strain evidence="15">KCTC 12907</strain>
    </source>
</reference>
<keyword evidence="11 12" id="KW-0472">Membrane</keyword>
<evidence type="ECO:0000256" key="5">
    <source>
        <dbReference type="ARBA" id="ARBA00022692"/>
    </source>
</evidence>
<keyword evidence="9 12" id="KW-1133">Transmembrane helix</keyword>
<dbReference type="InterPro" id="IPR050640">
    <property type="entry name" value="Bact_2-comp_sensor_kinase"/>
</dbReference>
<keyword evidence="8" id="KW-0067">ATP-binding</keyword>
<dbReference type="Proteomes" id="UP001596378">
    <property type="component" value="Unassembled WGS sequence"/>
</dbReference>
<dbReference type="InterPro" id="IPR003594">
    <property type="entry name" value="HATPase_dom"/>
</dbReference>
<evidence type="ECO:0000256" key="12">
    <source>
        <dbReference type="SAM" id="Phobius"/>
    </source>
</evidence>
<evidence type="ECO:0000256" key="2">
    <source>
        <dbReference type="ARBA" id="ARBA00022475"/>
    </source>
</evidence>
<evidence type="ECO:0000256" key="10">
    <source>
        <dbReference type="ARBA" id="ARBA00023012"/>
    </source>
</evidence>
<keyword evidence="4 14" id="KW-0808">Transferase</keyword>
<evidence type="ECO:0000256" key="11">
    <source>
        <dbReference type="ARBA" id="ARBA00023136"/>
    </source>
</evidence>
<dbReference type="SMART" id="SM00304">
    <property type="entry name" value="HAMP"/>
    <property type="match status" value="1"/>
</dbReference>
<dbReference type="Gene3D" id="1.10.8.500">
    <property type="entry name" value="HAMP domain in histidine kinase"/>
    <property type="match status" value="1"/>
</dbReference>
<evidence type="ECO:0000313" key="14">
    <source>
        <dbReference type="EMBL" id="MFC7152007.1"/>
    </source>
</evidence>
<keyword evidence="7 14" id="KW-0418">Kinase</keyword>
<evidence type="ECO:0000256" key="1">
    <source>
        <dbReference type="ARBA" id="ARBA00004651"/>
    </source>
</evidence>
<comment type="subcellular location">
    <subcellularLocation>
        <location evidence="1">Cell membrane</location>
        <topology evidence="1">Multi-pass membrane protein</topology>
    </subcellularLocation>
</comment>
<dbReference type="Gene3D" id="3.30.450.20">
    <property type="entry name" value="PAS domain"/>
    <property type="match status" value="1"/>
</dbReference>
<evidence type="ECO:0000256" key="4">
    <source>
        <dbReference type="ARBA" id="ARBA00022679"/>
    </source>
</evidence>
<proteinExistence type="predicted"/>
<feature type="domain" description="HAMP" evidence="13">
    <location>
        <begin position="327"/>
        <end position="379"/>
    </location>
</feature>
<name>A0ABW2FKJ3_9BACL</name>
<protein>
    <submittedName>
        <fullName evidence="14">Sensor histidine kinase</fullName>
        <ecNumber evidence="14">2.7.13.3</ecNumber>
    </submittedName>
</protein>
<accession>A0ABW2FKJ3</accession>
<dbReference type="Gene3D" id="3.30.565.10">
    <property type="entry name" value="Histidine kinase-like ATPase, C-terminal domain"/>
    <property type="match status" value="1"/>
</dbReference>
<keyword evidence="3" id="KW-0597">Phosphoprotein</keyword>
<gene>
    <name evidence="14" type="ORF">ACFQMJ_26005</name>
</gene>
<sequence>MKIRSSIRYKLSVFLLISIILPIAASIFLSFFYTKHSLKEDAIRENSNIVHQGATSLISQLNQMNSLSLSVYTNVHEASSLYNILNRGRSDYMVERNLYSGLHAIEQSAKEVQQVYLYSDLADQSYLLINGFLKRDVGQAGLEGHYVQPLNKDDPYFEPPHTSHNYGMEEFPYSPVNTVLTIHRPVYRAPLKERIGVLSIDFKLDMLRNLSDMLYDKDNEHLYLLDDTGTTVYSSETEWIGQKPPQGWLQHARFNLFQSGYFDWKDDDFHGIVVYEKFELIGRVWTIAKQIPNDYLYSNASRVLRINMILLVSFLIVAIAATLFVSVKLTAPIKRLTESIKKIKLGKLQLDLVPDRSDEVGVLGHTIKNMVDTIDNLIMRELRLELANKDNQLKALQAQINPHFIYNTLQSIGSVALHHQVPKIYELTSSLGAMMRYNMNTEESVVPLYKEISHVEAYLELQKQRFKERLGFQIRTDEANLAFKMPKMILQPLVENCFKHGFENNSGPLEITLVCRSDGEALRIVIEDNGLGVPPERLRRLSESIEQGETDSAADGSIGLINVVSRLRLYNGEESRLLVRNLEPSGFSVTLIIPAGKEGASV</sequence>
<organism evidence="14 15">
    <name type="scientific">Cohnella cellulosilytica</name>
    <dbReference type="NCBI Taxonomy" id="986710"/>
    <lineage>
        <taxon>Bacteria</taxon>
        <taxon>Bacillati</taxon>
        <taxon>Bacillota</taxon>
        <taxon>Bacilli</taxon>
        <taxon>Bacillales</taxon>
        <taxon>Paenibacillaceae</taxon>
        <taxon>Cohnella</taxon>
    </lineage>
</organism>
<evidence type="ECO:0000256" key="6">
    <source>
        <dbReference type="ARBA" id="ARBA00022741"/>
    </source>
</evidence>
<evidence type="ECO:0000259" key="13">
    <source>
        <dbReference type="PROSITE" id="PS50885"/>
    </source>
</evidence>
<dbReference type="InterPro" id="IPR010559">
    <property type="entry name" value="Sig_transdc_His_kin_internal"/>
</dbReference>
<dbReference type="SMART" id="SM00387">
    <property type="entry name" value="HATPase_c"/>
    <property type="match status" value="1"/>
</dbReference>
<dbReference type="Pfam" id="PF02518">
    <property type="entry name" value="HATPase_c"/>
    <property type="match status" value="1"/>
</dbReference>